<dbReference type="Gene3D" id="3.30.565.10">
    <property type="entry name" value="Histidine kinase-like ATPase, C-terminal domain"/>
    <property type="match status" value="1"/>
</dbReference>
<comment type="caution">
    <text evidence="3">The sequence shown here is derived from an EMBL/GenBank/DDBJ whole genome shotgun (WGS) entry which is preliminary data.</text>
</comment>
<evidence type="ECO:0000313" key="3">
    <source>
        <dbReference type="EMBL" id="KFI81000.1"/>
    </source>
</evidence>
<dbReference type="GO" id="GO:0000155">
    <property type="term" value="F:phosphorelay sensor kinase activity"/>
    <property type="evidence" value="ECO:0007669"/>
    <property type="project" value="InterPro"/>
</dbReference>
<feature type="transmembrane region" description="Helical" evidence="1">
    <location>
        <begin position="45"/>
        <end position="65"/>
    </location>
</feature>
<dbReference type="Proteomes" id="UP000029109">
    <property type="component" value="Unassembled WGS sequence"/>
</dbReference>
<dbReference type="Pfam" id="PF07730">
    <property type="entry name" value="HisKA_3"/>
    <property type="match status" value="1"/>
</dbReference>
<dbReference type="GO" id="GO:0016020">
    <property type="term" value="C:membrane"/>
    <property type="evidence" value="ECO:0007669"/>
    <property type="project" value="InterPro"/>
</dbReference>
<sequence length="393" mass="43819">MTITQHGQYRGSLLTILRTYWLGLGCTALAIITGIETWGFVQVGIITGTLQVGLCTMCAVLTFALPLRPAVLAWPLLSTALILDVLRVTSPNGVFLTVMLIIVVLAYQSPTLGFLSASFPFVAALCVTVYEGGYPIWICSSVVQYACWYYSMAFVGQWARKRAELAALKQRERQRDTRERFQRQLHDTVANDLTYLVAMLEYRTATDQQYTGDTAIQEMGDIARNALRATRQIIDLLENDASQSDEENPVKHHDGHELAMFMNHNDRRLHELGFRGKSIFNTSDDIGMPDNVKILSGSLIREIYCNILKYAEPTAYYAVAVRVTYENITITASDVPRLSSNKTFNSSHSGLRRHTKAILQSGGTVDIRETATEWHLTANIPLSTEKLPTTVAG</sequence>
<proteinExistence type="predicted"/>
<evidence type="ECO:0000313" key="4">
    <source>
        <dbReference type="Proteomes" id="UP000029109"/>
    </source>
</evidence>
<dbReference type="EMBL" id="JGZJ01000010">
    <property type="protein sequence ID" value="KFI81000.1"/>
    <property type="molecule type" value="Genomic_DNA"/>
</dbReference>
<feature type="domain" description="Signal transduction histidine kinase subgroup 3 dimerisation and phosphoacceptor" evidence="2">
    <location>
        <begin position="178"/>
        <end position="239"/>
    </location>
</feature>
<name>A0A7V8KQS3_9BIFI</name>
<evidence type="ECO:0000256" key="1">
    <source>
        <dbReference type="SAM" id="Phobius"/>
    </source>
</evidence>
<dbReference type="Gene3D" id="1.20.5.1930">
    <property type="match status" value="1"/>
</dbReference>
<keyword evidence="3" id="KW-0808">Transferase</keyword>
<feature type="transmembrane region" description="Helical" evidence="1">
    <location>
        <begin position="112"/>
        <end position="130"/>
    </location>
</feature>
<dbReference type="AlphaFoldDB" id="A0A7V8KQS3"/>
<keyword evidence="1" id="KW-0472">Membrane</keyword>
<keyword evidence="1" id="KW-1133">Transmembrane helix</keyword>
<keyword evidence="1" id="KW-0812">Transmembrane</keyword>
<evidence type="ECO:0000259" key="2">
    <source>
        <dbReference type="Pfam" id="PF07730"/>
    </source>
</evidence>
<organism evidence="3 4">
    <name type="scientific">Bifidobacterium pullorum</name>
    <dbReference type="NCBI Taxonomy" id="78448"/>
    <lineage>
        <taxon>Bacteria</taxon>
        <taxon>Bacillati</taxon>
        <taxon>Actinomycetota</taxon>
        <taxon>Actinomycetes</taxon>
        <taxon>Bifidobacteriales</taxon>
        <taxon>Bifidobacteriaceae</taxon>
        <taxon>Bifidobacterium</taxon>
    </lineage>
</organism>
<feature type="transmembrane region" description="Helical" evidence="1">
    <location>
        <begin position="142"/>
        <end position="159"/>
    </location>
</feature>
<gene>
    <name evidence="3" type="ORF">BPULL_0549</name>
</gene>
<reference evidence="3 4" key="1">
    <citation type="submission" date="2014-03" db="EMBL/GenBank/DDBJ databases">
        <title>Genomics of Bifidobacteria.</title>
        <authorList>
            <person name="Ventura M."/>
            <person name="Milani C."/>
            <person name="Lugli G.A."/>
        </authorList>
    </citation>
    <scope>NUCLEOTIDE SEQUENCE [LARGE SCALE GENOMIC DNA]</scope>
    <source>
        <strain evidence="3 4">LMG 21816</strain>
    </source>
</reference>
<accession>A0A7V8KQS3</accession>
<dbReference type="InterPro" id="IPR036890">
    <property type="entry name" value="HATPase_C_sf"/>
</dbReference>
<feature type="transmembrane region" description="Helical" evidence="1">
    <location>
        <begin position="20"/>
        <end position="38"/>
    </location>
</feature>
<keyword evidence="3" id="KW-0418">Kinase</keyword>
<dbReference type="InterPro" id="IPR011712">
    <property type="entry name" value="Sig_transdc_His_kin_sub3_dim/P"/>
</dbReference>
<feature type="transmembrane region" description="Helical" evidence="1">
    <location>
        <begin position="85"/>
        <end position="105"/>
    </location>
</feature>
<dbReference type="GO" id="GO:0046983">
    <property type="term" value="F:protein dimerization activity"/>
    <property type="evidence" value="ECO:0007669"/>
    <property type="project" value="InterPro"/>
</dbReference>
<protein>
    <submittedName>
        <fullName evidence="3">Histidine kinase dimerization/phosphoacceptor domain protein</fullName>
    </submittedName>
</protein>